<dbReference type="Proteomes" id="UP000276133">
    <property type="component" value="Unassembled WGS sequence"/>
</dbReference>
<dbReference type="EMBL" id="REGN01007567">
    <property type="protein sequence ID" value="RNA05864.1"/>
    <property type="molecule type" value="Genomic_DNA"/>
</dbReference>
<sequence>MRIKLFEAYVYFCCFLTIAAKQILTELIDSLLLNKKLNLHFNFYGVYQKFNDFLFKQGKIKSLKEI</sequence>
<gene>
    <name evidence="1" type="ORF">BpHYR1_033563</name>
</gene>
<evidence type="ECO:0000313" key="2">
    <source>
        <dbReference type="Proteomes" id="UP000276133"/>
    </source>
</evidence>
<evidence type="ECO:0000313" key="1">
    <source>
        <dbReference type="EMBL" id="RNA05864.1"/>
    </source>
</evidence>
<keyword evidence="2" id="KW-1185">Reference proteome</keyword>
<reference evidence="1 2" key="1">
    <citation type="journal article" date="2018" name="Sci. Rep.">
        <title>Genomic signatures of local adaptation to the degree of environmental predictability in rotifers.</title>
        <authorList>
            <person name="Franch-Gras L."/>
            <person name="Hahn C."/>
            <person name="Garcia-Roger E.M."/>
            <person name="Carmona M.J."/>
            <person name="Serra M."/>
            <person name="Gomez A."/>
        </authorList>
    </citation>
    <scope>NUCLEOTIDE SEQUENCE [LARGE SCALE GENOMIC DNA]</scope>
    <source>
        <strain evidence="1">HYR1</strain>
    </source>
</reference>
<name>A0A3M7Q3R2_BRAPC</name>
<organism evidence="1 2">
    <name type="scientific">Brachionus plicatilis</name>
    <name type="common">Marine rotifer</name>
    <name type="synonym">Brachionus muelleri</name>
    <dbReference type="NCBI Taxonomy" id="10195"/>
    <lineage>
        <taxon>Eukaryota</taxon>
        <taxon>Metazoa</taxon>
        <taxon>Spiralia</taxon>
        <taxon>Gnathifera</taxon>
        <taxon>Rotifera</taxon>
        <taxon>Eurotatoria</taxon>
        <taxon>Monogononta</taxon>
        <taxon>Pseudotrocha</taxon>
        <taxon>Ploima</taxon>
        <taxon>Brachionidae</taxon>
        <taxon>Brachionus</taxon>
    </lineage>
</organism>
<dbReference type="AlphaFoldDB" id="A0A3M7Q3R2"/>
<comment type="caution">
    <text evidence="1">The sequence shown here is derived from an EMBL/GenBank/DDBJ whole genome shotgun (WGS) entry which is preliminary data.</text>
</comment>
<proteinExistence type="predicted"/>
<accession>A0A3M7Q3R2</accession>
<protein>
    <submittedName>
        <fullName evidence="1">Uncharacterized protein</fullName>
    </submittedName>
</protein>